<gene>
    <name evidence="1" type="ORF">FHR33_001889</name>
</gene>
<accession>A0A7W5UZQ1</accession>
<protein>
    <submittedName>
        <fullName evidence="1">Uncharacterized protein</fullName>
    </submittedName>
</protein>
<name>A0A7W5UZQ1_9ACTN</name>
<reference evidence="1 2" key="1">
    <citation type="submission" date="2020-08" db="EMBL/GenBank/DDBJ databases">
        <title>Sequencing the genomes of 1000 actinobacteria strains.</title>
        <authorList>
            <person name="Klenk H.-P."/>
        </authorList>
    </citation>
    <scope>NUCLEOTIDE SEQUENCE [LARGE SCALE GENOMIC DNA]</scope>
    <source>
        <strain evidence="1 2">DSM 44320</strain>
    </source>
</reference>
<comment type="caution">
    <text evidence="1">The sequence shown here is derived from an EMBL/GenBank/DDBJ whole genome shotgun (WGS) entry which is preliminary data.</text>
</comment>
<dbReference type="AlphaFoldDB" id="A0A7W5UZQ1"/>
<proteinExistence type="predicted"/>
<evidence type="ECO:0000313" key="1">
    <source>
        <dbReference type="EMBL" id="MBB3726029.1"/>
    </source>
</evidence>
<keyword evidence="2" id="KW-1185">Reference proteome</keyword>
<dbReference type="GeneID" id="95388417"/>
<evidence type="ECO:0000313" key="2">
    <source>
        <dbReference type="Proteomes" id="UP000579945"/>
    </source>
</evidence>
<dbReference type="EMBL" id="JACIBV010000001">
    <property type="protein sequence ID" value="MBB3726029.1"/>
    <property type="molecule type" value="Genomic_DNA"/>
</dbReference>
<dbReference type="RefSeq" id="WP_183645537.1">
    <property type="nucleotide sequence ID" value="NZ_JACIBV010000001.1"/>
</dbReference>
<organism evidence="1 2">
    <name type="scientific">Nonomuraea dietziae</name>
    <dbReference type="NCBI Taxonomy" id="65515"/>
    <lineage>
        <taxon>Bacteria</taxon>
        <taxon>Bacillati</taxon>
        <taxon>Actinomycetota</taxon>
        <taxon>Actinomycetes</taxon>
        <taxon>Streptosporangiales</taxon>
        <taxon>Streptosporangiaceae</taxon>
        <taxon>Nonomuraea</taxon>
    </lineage>
</organism>
<sequence length="81" mass="9549">MDASGEERWLRVLREHAARLAFPDWTSGPDDWPSFYTSFDDAAEPYMEVTVYRGVDRIHYRRYTGDELAAFWARLLDSLTE</sequence>
<dbReference type="Proteomes" id="UP000579945">
    <property type="component" value="Unassembled WGS sequence"/>
</dbReference>